<name>A0AAD9N1H8_9ANNE</name>
<feature type="compositionally biased region" description="Basic and acidic residues" evidence="1">
    <location>
        <begin position="233"/>
        <end position="244"/>
    </location>
</feature>
<dbReference type="PROSITE" id="PS50144">
    <property type="entry name" value="MATH"/>
    <property type="match status" value="1"/>
</dbReference>
<reference evidence="3" key="1">
    <citation type="journal article" date="2023" name="Mol. Biol. Evol.">
        <title>Third-Generation Sequencing Reveals the Adaptive Role of the Epigenome in Three Deep-Sea Polychaetes.</title>
        <authorList>
            <person name="Perez M."/>
            <person name="Aroh O."/>
            <person name="Sun Y."/>
            <person name="Lan Y."/>
            <person name="Juniper S.K."/>
            <person name="Young C.R."/>
            <person name="Angers B."/>
            <person name="Qian P.Y."/>
        </authorList>
    </citation>
    <scope>NUCLEOTIDE SEQUENCE</scope>
    <source>
        <strain evidence="3">P08H-3</strain>
    </source>
</reference>
<feature type="region of interest" description="Disordered" evidence="1">
    <location>
        <begin position="1"/>
        <end position="291"/>
    </location>
</feature>
<comment type="caution">
    <text evidence="3">The sequence shown here is derived from an EMBL/GenBank/DDBJ whole genome shotgun (WGS) entry which is preliminary data.</text>
</comment>
<sequence length="521" mass="60395">MSESNMADDVEEKPIESGNETARSQGNEKKKKKKRKDKKKKEEDDKTASPENDVEAVAEQPQDDEKDKKKGNKKDKKKKKQDEAMSPDGDGQTNEAEGESEEGQKREEKVKKKRKGEEAPTSMEDRLNGVEPETPRSESGENDKKKEKKKKKKEEKTQKKEDHLITTKEETNNEVNGVTEQSKLDIREEKQTDHDTDKRTGTKHEERSEKEKGKLQNEKKEENKKKDRKKNKKKEETATEESKNNDLNNQEVRSEYRKDNIEDKEKKKNVEKLKQKKEKNGKSPEEISTKGSTTLVLSEENYQNILLLAETFARVTTITRQQNIKITKMNDILLTVEQTLNRLDITRNTYQFIWKINDFKHHFLAARNGEKLCISSPEIETHHYGYKLGFTLCLNGDGVGLNTHMSMFFRILKGKYDDLLPWPFDCSLRFSLMDQKRPGINKPRDNIVGIFTPSHSQTNEPFLGKPTSARNKGLGLPRFAKLDRVFEREDKYILDDTIFIKIEVDLNGLETRMDDIVRIST</sequence>
<dbReference type="SMART" id="SM00061">
    <property type="entry name" value="MATH"/>
    <property type="match status" value="1"/>
</dbReference>
<evidence type="ECO:0000313" key="3">
    <source>
        <dbReference type="EMBL" id="KAK2153697.1"/>
    </source>
</evidence>
<evidence type="ECO:0000259" key="2">
    <source>
        <dbReference type="PROSITE" id="PS50144"/>
    </source>
</evidence>
<feature type="compositionally biased region" description="Basic and acidic residues" evidence="1">
    <location>
        <begin position="154"/>
        <end position="171"/>
    </location>
</feature>
<organism evidence="3 4">
    <name type="scientific">Paralvinella palmiformis</name>
    <dbReference type="NCBI Taxonomy" id="53620"/>
    <lineage>
        <taxon>Eukaryota</taxon>
        <taxon>Metazoa</taxon>
        <taxon>Spiralia</taxon>
        <taxon>Lophotrochozoa</taxon>
        <taxon>Annelida</taxon>
        <taxon>Polychaeta</taxon>
        <taxon>Sedentaria</taxon>
        <taxon>Canalipalpata</taxon>
        <taxon>Terebellida</taxon>
        <taxon>Terebelliformia</taxon>
        <taxon>Alvinellidae</taxon>
        <taxon>Paralvinella</taxon>
    </lineage>
</organism>
<gene>
    <name evidence="3" type="ORF">LSH36_289g03019</name>
</gene>
<feature type="compositionally biased region" description="Basic and acidic residues" evidence="1">
    <location>
        <begin position="102"/>
        <end position="145"/>
    </location>
</feature>
<dbReference type="Proteomes" id="UP001208570">
    <property type="component" value="Unassembled WGS sequence"/>
</dbReference>
<dbReference type="InterPro" id="IPR049342">
    <property type="entry name" value="TRAF1-6_MATH_dom"/>
</dbReference>
<feature type="compositionally biased region" description="Basic and acidic residues" evidence="1">
    <location>
        <begin position="252"/>
        <end position="288"/>
    </location>
</feature>
<evidence type="ECO:0000313" key="4">
    <source>
        <dbReference type="Proteomes" id="UP001208570"/>
    </source>
</evidence>
<dbReference type="SUPFAM" id="SSF49599">
    <property type="entry name" value="TRAF domain-like"/>
    <property type="match status" value="1"/>
</dbReference>
<proteinExistence type="predicted"/>
<dbReference type="InterPro" id="IPR008974">
    <property type="entry name" value="TRAF-like"/>
</dbReference>
<feature type="domain" description="MATH" evidence="2">
    <location>
        <begin position="349"/>
        <end position="504"/>
    </location>
</feature>
<dbReference type="AlphaFoldDB" id="A0AAD9N1H8"/>
<dbReference type="PANTHER" id="PTHR10131">
    <property type="entry name" value="TNF RECEPTOR ASSOCIATED FACTOR"/>
    <property type="match status" value="1"/>
</dbReference>
<dbReference type="Gene3D" id="2.60.210.10">
    <property type="entry name" value="Apoptosis, Tumor Necrosis Factor Receptor Associated Protein 2, Chain A"/>
    <property type="match status" value="1"/>
</dbReference>
<keyword evidence="4" id="KW-1185">Reference proteome</keyword>
<feature type="compositionally biased region" description="Basic residues" evidence="1">
    <location>
        <begin position="29"/>
        <end position="39"/>
    </location>
</feature>
<feature type="compositionally biased region" description="Basic residues" evidence="1">
    <location>
        <begin position="69"/>
        <end position="79"/>
    </location>
</feature>
<dbReference type="EMBL" id="JAODUP010000289">
    <property type="protein sequence ID" value="KAK2153697.1"/>
    <property type="molecule type" value="Genomic_DNA"/>
</dbReference>
<protein>
    <recommendedName>
        <fullName evidence="2">MATH domain-containing protein</fullName>
    </recommendedName>
</protein>
<dbReference type="InterPro" id="IPR002083">
    <property type="entry name" value="MATH/TRAF_dom"/>
</dbReference>
<accession>A0AAD9N1H8</accession>
<feature type="compositionally biased region" description="Acidic residues" evidence="1">
    <location>
        <begin position="1"/>
        <end position="11"/>
    </location>
</feature>
<feature type="compositionally biased region" description="Acidic residues" evidence="1">
    <location>
        <begin position="52"/>
        <end position="62"/>
    </location>
</feature>
<dbReference type="PANTHER" id="PTHR10131:SF151">
    <property type="entry name" value="TNF RECEPTOR ASSOCIATED FACTOR (TRAF) HOMOLOG"/>
    <property type="match status" value="1"/>
</dbReference>
<dbReference type="Pfam" id="PF21355">
    <property type="entry name" value="TRAF-mep_MATH"/>
    <property type="match status" value="1"/>
</dbReference>
<feature type="compositionally biased region" description="Basic and acidic residues" evidence="1">
    <location>
        <begin position="182"/>
        <end position="225"/>
    </location>
</feature>
<evidence type="ECO:0000256" key="1">
    <source>
        <dbReference type="SAM" id="MobiDB-lite"/>
    </source>
</evidence>